<evidence type="ECO:0000313" key="1">
    <source>
        <dbReference type="EMBL" id="KAH9287833.1"/>
    </source>
</evidence>
<dbReference type="Proteomes" id="UP000824469">
    <property type="component" value="Unassembled WGS sequence"/>
</dbReference>
<evidence type="ECO:0000313" key="2">
    <source>
        <dbReference type="Proteomes" id="UP000824469"/>
    </source>
</evidence>
<reference evidence="1 2" key="1">
    <citation type="journal article" date="2021" name="Nat. Plants">
        <title>The Taxus genome provides insights into paclitaxel biosynthesis.</title>
        <authorList>
            <person name="Xiong X."/>
            <person name="Gou J."/>
            <person name="Liao Q."/>
            <person name="Li Y."/>
            <person name="Zhou Q."/>
            <person name="Bi G."/>
            <person name="Li C."/>
            <person name="Du R."/>
            <person name="Wang X."/>
            <person name="Sun T."/>
            <person name="Guo L."/>
            <person name="Liang H."/>
            <person name="Lu P."/>
            <person name="Wu Y."/>
            <person name="Zhang Z."/>
            <person name="Ro D.K."/>
            <person name="Shang Y."/>
            <person name="Huang S."/>
            <person name="Yan J."/>
        </authorList>
    </citation>
    <scope>NUCLEOTIDE SEQUENCE [LARGE SCALE GENOMIC DNA]</scope>
    <source>
        <strain evidence="1">Ta-2019</strain>
    </source>
</reference>
<organism evidence="1 2">
    <name type="scientific">Taxus chinensis</name>
    <name type="common">Chinese yew</name>
    <name type="synonym">Taxus wallichiana var. chinensis</name>
    <dbReference type="NCBI Taxonomy" id="29808"/>
    <lineage>
        <taxon>Eukaryota</taxon>
        <taxon>Viridiplantae</taxon>
        <taxon>Streptophyta</taxon>
        <taxon>Embryophyta</taxon>
        <taxon>Tracheophyta</taxon>
        <taxon>Spermatophyta</taxon>
        <taxon>Pinopsida</taxon>
        <taxon>Pinidae</taxon>
        <taxon>Conifers II</taxon>
        <taxon>Cupressales</taxon>
        <taxon>Taxaceae</taxon>
        <taxon>Taxus</taxon>
    </lineage>
</organism>
<proteinExistence type="predicted"/>
<accession>A0AA38BU91</accession>
<dbReference type="EMBL" id="JAHRHJ020003813">
    <property type="protein sequence ID" value="KAH9287833.1"/>
    <property type="molecule type" value="Genomic_DNA"/>
</dbReference>
<feature type="non-terminal residue" evidence="1">
    <location>
        <position position="1"/>
    </location>
</feature>
<protein>
    <submittedName>
        <fullName evidence="1">Uncharacterized protein</fullName>
    </submittedName>
</protein>
<name>A0AA38BU91_TAXCH</name>
<sequence>LWGDYVLGVQHQSYSYFHVFGFIGESYKLPYPVLYDLLVMEFLRQTLTVHKLDPINNAGDIVAKAGEKYVVLFYAGFLILFLDQFGKTKRYSSLFNERTILINLEAPKDIWKTFEKLTNKPNVDNVEPSKEMTLKGVRKERRVELMTVELAQVAHMNLILRIRD</sequence>
<feature type="non-terminal residue" evidence="1">
    <location>
        <position position="164"/>
    </location>
</feature>
<comment type="caution">
    <text evidence="1">The sequence shown here is derived from an EMBL/GenBank/DDBJ whole genome shotgun (WGS) entry which is preliminary data.</text>
</comment>
<gene>
    <name evidence="1" type="ORF">KI387_031950</name>
</gene>
<keyword evidence="2" id="KW-1185">Reference proteome</keyword>
<dbReference type="AlphaFoldDB" id="A0AA38BU91"/>